<comment type="caution">
    <text evidence="2">The sequence shown here is derived from an EMBL/GenBank/DDBJ whole genome shotgun (WGS) entry which is preliminary data.</text>
</comment>
<dbReference type="InterPro" id="IPR050327">
    <property type="entry name" value="Proton-linked_MCT"/>
</dbReference>
<proteinExistence type="predicted"/>
<organism evidence="2 3">
    <name type="scientific">Fasciolopsis buskii</name>
    <dbReference type="NCBI Taxonomy" id="27845"/>
    <lineage>
        <taxon>Eukaryota</taxon>
        <taxon>Metazoa</taxon>
        <taxon>Spiralia</taxon>
        <taxon>Lophotrochozoa</taxon>
        <taxon>Platyhelminthes</taxon>
        <taxon>Trematoda</taxon>
        <taxon>Digenea</taxon>
        <taxon>Plagiorchiida</taxon>
        <taxon>Echinostomata</taxon>
        <taxon>Echinostomatoidea</taxon>
        <taxon>Fasciolidae</taxon>
        <taxon>Fasciolopsis</taxon>
    </lineage>
</organism>
<feature type="transmembrane region" description="Helical" evidence="1">
    <location>
        <begin position="103"/>
        <end position="127"/>
    </location>
</feature>
<dbReference type="GO" id="GO:0022857">
    <property type="term" value="F:transmembrane transporter activity"/>
    <property type="evidence" value="ECO:0007669"/>
    <property type="project" value="InterPro"/>
</dbReference>
<dbReference type="Gene3D" id="1.20.1250.20">
    <property type="entry name" value="MFS general substrate transporter like domains"/>
    <property type="match status" value="2"/>
</dbReference>
<name>A0A8E0RW32_9TREM</name>
<keyword evidence="3" id="KW-1185">Reference proteome</keyword>
<sequence length="660" mass="71027">MSTVYVDRGSAWFTVAGGFVANFLLGGLAKSYGLVMEAFQEEFQSGTAYLLLAGGLIYTLMYCLSLVNHYLSLRYGSRPIVLVGAIGSCISLLVAAYSPNIALWVVAIGLGVGASLSCIYFTVFSVVGQCFRRYLGLANGISVAGVSVGQMAFPSLITYLNQTYGTRGGTVVMSAICLHLLVTAALLPRHIVNPDAPPPALASEKKAANLEQKRRYRRRFKLRRKLHGKSPHHGGDREAMELTANSTLVSLDAIDKLGNDGDCKEIGVEKKKVNLLELTEEELTTAMGDVPAENCKAPDGLSQSGSVGHTSVRSFGTRHARSLSHALLVVYILAKIFGDIGDVSVSFIAPTHGTKLGLSVVTISRAIAVAGGVDLISRLGVGWLTDRPGCVGRRGILLAITWIVEGLNALTFTELYRLKRQDAQTQGTPTALMVGYFICFGIHGICSGTAMTQMVVVLSDWVGPARLPHSLALTMLVLGLLISPGQFAIGYLADVTNDYVWPMRLCFFILITAGSLLLMEFPVRWFYSRIAHRHYLTVSGVTPFRLGHEKPAMNGIHAPYASDCWEVVDSDSGENEDVCGKHNEAAMGVDCDIANPDDDDHDIDESYPHSFLNNTESHLIQSGVSPVPAHLALIDGPHSSAALFVCTQQQSDDGNDSESV</sequence>
<feature type="transmembrane region" description="Helical" evidence="1">
    <location>
        <begin position="328"/>
        <end position="350"/>
    </location>
</feature>
<dbReference type="AlphaFoldDB" id="A0A8E0RW32"/>
<gene>
    <name evidence="2" type="ORF">FBUS_02206</name>
</gene>
<feature type="transmembrane region" description="Helical" evidence="1">
    <location>
        <begin position="396"/>
        <end position="413"/>
    </location>
</feature>
<keyword evidence="1" id="KW-1133">Transmembrane helix</keyword>
<protein>
    <submittedName>
        <fullName evidence="2">Monocarboxylate transporter 2</fullName>
    </submittedName>
</protein>
<feature type="transmembrane region" description="Helical" evidence="1">
    <location>
        <begin position="470"/>
        <end position="493"/>
    </location>
</feature>
<dbReference type="SUPFAM" id="SSF103473">
    <property type="entry name" value="MFS general substrate transporter"/>
    <property type="match status" value="1"/>
</dbReference>
<evidence type="ECO:0000256" key="1">
    <source>
        <dbReference type="SAM" id="Phobius"/>
    </source>
</evidence>
<feature type="transmembrane region" description="Helical" evidence="1">
    <location>
        <begin position="169"/>
        <end position="187"/>
    </location>
</feature>
<dbReference type="OrthoDB" id="6509908at2759"/>
<dbReference type="InterPro" id="IPR036259">
    <property type="entry name" value="MFS_trans_sf"/>
</dbReference>
<evidence type="ECO:0000313" key="2">
    <source>
        <dbReference type="EMBL" id="KAA0194426.1"/>
    </source>
</evidence>
<reference evidence="2" key="1">
    <citation type="submission" date="2019-05" db="EMBL/GenBank/DDBJ databases">
        <title>Annotation for the trematode Fasciolopsis buski.</title>
        <authorList>
            <person name="Choi Y.-J."/>
        </authorList>
    </citation>
    <scope>NUCLEOTIDE SEQUENCE</scope>
    <source>
        <strain evidence="2">HT</strain>
        <tissue evidence="2">Whole worm</tissue>
    </source>
</reference>
<feature type="transmembrane region" description="Helical" evidence="1">
    <location>
        <begin position="433"/>
        <end position="458"/>
    </location>
</feature>
<feature type="transmembrane region" description="Helical" evidence="1">
    <location>
        <begin position="499"/>
        <end position="519"/>
    </location>
</feature>
<accession>A0A8E0RW32</accession>
<dbReference type="EMBL" id="LUCM01004381">
    <property type="protein sequence ID" value="KAA0194426.1"/>
    <property type="molecule type" value="Genomic_DNA"/>
</dbReference>
<feature type="transmembrane region" description="Helical" evidence="1">
    <location>
        <begin position="49"/>
        <end position="67"/>
    </location>
</feature>
<keyword evidence="1" id="KW-0472">Membrane</keyword>
<dbReference type="InterPro" id="IPR011701">
    <property type="entry name" value="MFS"/>
</dbReference>
<feature type="transmembrane region" description="Helical" evidence="1">
    <location>
        <begin position="12"/>
        <end position="29"/>
    </location>
</feature>
<dbReference type="PANTHER" id="PTHR11360:SF284">
    <property type="entry name" value="EG:103B4.3 PROTEIN-RELATED"/>
    <property type="match status" value="1"/>
</dbReference>
<keyword evidence="1" id="KW-0812">Transmembrane</keyword>
<dbReference type="Proteomes" id="UP000728185">
    <property type="component" value="Unassembled WGS sequence"/>
</dbReference>
<dbReference type="Pfam" id="PF07690">
    <property type="entry name" value="MFS_1"/>
    <property type="match status" value="1"/>
</dbReference>
<evidence type="ECO:0000313" key="3">
    <source>
        <dbReference type="Proteomes" id="UP000728185"/>
    </source>
</evidence>
<feature type="transmembrane region" description="Helical" evidence="1">
    <location>
        <begin position="79"/>
        <end position="97"/>
    </location>
</feature>
<dbReference type="PANTHER" id="PTHR11360">
    <property type="entry name" value="MONOCARBOXYLATE TRANSPORTER"/>
    <property type="match status" value="1"/>
</dbReference>
<feature type="transmembrane region" description="Helical" evidence="1">
    <location>
        <begin position="134"/>
        <end position="157"/>
    </location>
</feature>